<name>A0A5D2VPP1_GOSMU</name>
<keyword evidence="1" id="KW-0812">Transmembrane</keyword>
<evidence type="ECO:0000256" key="1">
    <source>
        <dbReference type="SAM" id="Phobius"/>
    </source>
</evidence>
<feature type="transmembrane region" description="Helical" evidence="1">
    <location>
        <begin position="83"/>
        <end position="111"/>
    </location>
</feature>
<feature type="transmembrane region" description="Helical" evidence="1">
    <location>
        <begin position="117"/>
        <end position="136"/>
    </location>
</feature>
<keyword evidence="1" id="KW-1133">Transmembrane helix</keyword>
<dbReference type="EMBL" id="CM017651">
    <property type="protein sequence ID" value="TYI91408.1"/>
    <property type="molecule type" value="Genomic_DNA"/>
</dbReference>
<gene>
    <name evidence="2" type="ORF">E1A91_D03G190200v1</name>
</gene>
<protein>
    <submittedName>
        <fullName evidence="2">Uncharacterized protein</fullName>
    </submittedName>
</protein>
<reference evidence="2 3" key="1">
    <citation type="submission" date="2019-07" db="EMBL/GenBank/DDBJ databases">
        <title>WGS assembly of Gossypium mustelinum.</title>
        <authorList>
            <person name="Chen Z.J."/>
            <person name="Sreedasyam A."/>
            <person name="Ando A."/>
            <person name="Song Q."/>
            <person name="De L."/>
            <person name="Hulse-Kemp A."/>
            <person name="Ding M."/>
            <person name="Ye W."/>
            <person name="Kirkbride R."/>
            <person name="Jenkins J."/>
            <person name="Plott C."/>
            <person name="Lovell J."/>
            <person name="Lin Y.-M."/>
            <person name="Vaughn R."/>
            <person name="Liu B."/>
            <person name="Li W."/>
            <person name="Simpson S."/>
            <person name="Scheffler B."/>
            <person name="Saski C."/>
            <person name="Grover C."/>
            <person name="Hu G."/>
            <person name="Conover J."/>
            <person name="Carlson J."/>
            <person name="Shu S."/>
            <person name="Boston L."/>
            <person name="Williams M."/>
            <person name="Peterson D."/>
            <person name="Mcgee K."/>
            <person name="Jones D."/>
            <person name="Wendel J."/>
            <person name="Stelly D."/>
            <person name="Grimwood J."/>
            <person name="Schmutz J."/>
        </authorList>
    </citation>
    <scope>NUCLEOTIDE SEQUENCE [LARGE SCALE GENOMIC DNA]</scope>
    <source>
        <strain evidence="2">1408120.09</strain>
    </source>
</reference>
<dbReference type="AlphaFoldDB" id="A0A5D2VPP1"/>
<sequence>MQILIDLRYAVPPLVNVIRFLSVASQNDSAFDLLSDSPPVSTSILVFFALFVAIMLMGIFLYFSVEIPLTPHPISLRARRFSIAFFISLLASIFLSSSLFLVTYLFIVVTVPWHGKLFHQFICFLQLFAITIQAIAQHNHEIPAQAPPPPPPPQVLELQVSTVANIEGE</sequence>
<evidence type="ECO:0000313" key="3">
    <source>
        <dbReference type="Proteomes" id="UP000323597"/>
    </source>
</evidence>
<accession>A0A5D2VPP1</accession>
<feature type="transmembrane region" description="Helical" evidence="1">
    <location>
        <begin position="44"/>
        <end position="63"/>
    </location>
</feature>
<dbReference type="Proteomes" id="UP000323597">
    <property type="component" value="Chromosome D03"/>
</dbReference>
<organism evidence="2 3">
    <name type="scientific">Gossypium mustelinum</name>
    <name type="common">Cotton</name>
    <name type="synonym">Gossypium caicoense</name>
    <dbReference type="NCBI Taxonomy" id="34275"/>
    <lineage>
        <taxon>Eukaryota</taxon>
        <taxon>Viridiplantae</taxon>
        <taxon>Streptophyta</taxon>
        <taxon>Embryophyta</taxon>
        <taxon>Tracheophyta</taxon>
        <taxon>Spermatophyta</taxon>
        <taxon>Magnoliopsida</taxon>
        <taxon>eudicotyledons</taxon>
        <taxon>Gunneridae</taxon>
        <taxon>Pentapetalae</taxon>
        <taxon>rosids</taxon>
        <taxon>malvids</taxon>
        <taxon>Malvales</taxon>
        <taxon>Malvaceae</taxon>
        <taxon>Malvoideae</taxon>
        <taxon>Gossypium</taxon>
    </lineage>
</organism>
<keyword evidence="3" id="KW-1185">Reference proteome</keyword>
<evidence type="ECO:0000313" key="2">
    <source>
        <dbReference type="EMBL" id="TYI91408.1"/>
    </source>
</evidence>
<keyword evidence="1" id="KW-0472">Membrane</keyword>
<proteinExistence type="predicted"/>